<evidence type="ECO:0000313" key="1">
    <source>
        <dbReference type="EMBL" id="TPG53654.1"/>
    </source>
</evidence>
<dbReference type="InterPro" id="IPR011856">
    <property type="entry name" value="tRNA_endonuc-like_dom_sf"/>
</dbReference>
<name>A0A502FW05_9PROT</name>
<dbReference type="Gene3D" id="3.40.1350.10">
    <property type="match status" value="1"/>
</dbReference>
<dbReference type="RefSeq" id="WP_140884656.1">
    <property type="nucleotide sequence ID" value="NZ_RCZP01000015.1"/>
</dbReference>
<evidence type="ECO:0000313" key="2">
    <source>
        <dbReference type="Proteomes" id="UP000317078"/>
    </source>
</evidence>
<keyword evidence="2" id="KW-1185">Reference proteome</keyword>
<sequence>MLIHITTDKAGGDILPMEDVEPVTFASLALQEAHLEEFLRQHIELLFEDDEERSLLIVGQQVKNAQNARNDLVALDSRGNLVLIEVKRDAKDMVARAEALEFQAIRYAASLATIADPDTLVEKLFARYIRKHADEFKLGDFTPEEMGRRKVNEFLAQNGASASFNRQQSIMLVSSSFDAQTLSAAAWLSSNGIEIECLSLNPVRIGGDEGALCLAVERLVPLPKVSDLLVGFTSTSETGVPIAAGTTRRQRTSKPKMAQLIEWGIVRKGQILSIKGHPGSEATVLGAKKVSFQGQDITFNEWGRMVTGWSAVGIYLQTVTEEGRSLDDLRDEHMKLEQQHAAASA</sequence>
<protein>
    <recommendedName>
        <fullName evidence="3">RAMA domain-containing protein</fullName>
    </recommendedName>
</protein>
<evidence type="ECO:0008006" key="3">
    <source>
        <dbReference type="Google" id="ProtNLM"/>
    </source>
</evidence>
<proteinExistence type="predicted"/>
<comment type="caution">
    <text evidence="1">The sequence shown here is derived from an EMBL/GenBank/DDBJ whole genome shotgun (WGS) entry which is preliminary data.</text>
</comment>
<dbReference type="EMBL" id="RCZP01000015">
    <property type="protein sequence ID" value="TPG53654.1"/>
    <property type="molecule type" value="Genomic_DNA"/>
</dbReference>
<dbReference type="AlphaFoldDB" id="A0A502FW05"/>
<dbReference type="Proteomes" id="UP000317078">
    <property type="component" value="Unassembled WGS sequence"/>
</dbReference>
<dbReference type="GO" id="GO:0003676">
    <property type="term" value="F:nucleic acid binding"/>
    <property type="evidence" value="ECO:0007669"/>
    <property type="project" value="InterPro"/>
</dbReference>
<dbReference type="OrthoDB" id="7244159at2"/>
<reference evidence="1 2" key="1">
    <citation type="journal article" date="2019" name="Environ. Microbiol.">
        <title>Species interactions and distinct microbial communities in high Arctic permafrost affected cryosols are associated with the CH4 and CO2 gas fluxes.</title>
        <authorList>
            <person name="Altshuler I."/>
            <person name="Hamel J."/>
            <person name="Turney S."/>
            <person name="Magnuson E."/>
            <person name="Levesque R."/>
            <person name="Greer C."/>
            <person name="Whyte L.G."/>
        </authorList>
    </citation>
    <scope>NUCLEOTIDE SEQUENCE [LARGE SCALE GENOMIC DNA]</scope>
    <source>
        <strain evidence="1 2">S9.3B</strain>
    </source>
</reference>
<accession>A0A502FW05</accession>
<gene>
    <name evidence="1" type="ORF">EAH89_15720</name>
</gene>
<organism evidence="1 2">
    <name type="scientific">Muricoccus nepalensis</name>
    <dbReference type="NCBI Taxonomy" id="1854500"/>
    <lineage>
        <taxon>Bacteria</taxon>
        <taxon>Pseudomonadati</taxon>
        <taxon>Pseudomonadota</taxon>
        <taxon>Alphaproteobacteria</taxon>
        <taxon>Acetobacterales</taxon>
        <taxon>Roseomonadaceae</taxon>
        <taxon>Muricoccus</taxon>
    </lineage>
</organism>